<keyword evidence="2" id="KW-1185">Reference proteome</keyword>
<keyword evidence="1" id="KW-0804">Transcription</keyword>
<gene>
    <name evidence="1" type="ORF">ElyMa_005385800</name>
</gene>
<proteinExistence type="predicted"/>
<dbReference type="AlphaFoldDB" id="A0AAV4EFJ5"/>
<accession>A0AAV4EFJ5</accession>
<name>A0AAV4EFJ5_9GAST</name>
<evidence type="ECO:0000313" key="2">
    <source>
        <dbReference type="Proteomes" id="UP000762676"/>
    </source>
</evidence>
<evidence type="ECO:0000313" key="1">
    <source>
        <dbReference type="EMBL" id="GFR59445.1"/>
    </source>
</evidence>
<protein>
    <submittedName>
        <fullName evidence="1">DNA-directed RNA polymerase II subunit RPB1-like</fullName>
    </submittedName>
</protein>
<sequence>MLLSNTRYIDICEGYEGRLISLRQPTESSLKGQFWSKSDAAVDGRTSDQVSKLESTCFQSRYDSRVNDWWKVTFYKPVEIIKIVIETDPVKKNFPIFVLCGLFSEDNLAIFVVCGLFNEDNPAIFVLCGQCSEDNLAIFVLCHLFSEVNPAIFVLCDLCCEDIPAIFVLCDLFSEDNPAIFVLCDLFSEDNPAIFVLCDLCCEDNPAIFVLCDLFSEDNPAIFVLCGESQVVQVEKCVAVVSALAS</sequence>
<comment type="caution">
    <text evidence="1">The sequence shown here is derived from an EMBL/GenBank/DDBJ whole genome shotgun (WGS) entry which is preliminary data.</text>
</comment>
<dbReference type="EMBL" id="BMAT01010714">
    <property type="protein sequence ID" value="GFR59445.1"/>
    <property type="molecule type" value="Genomic_DNA"/>
</dbReference>
<dbReference type="Proteomes" id="UP000762676">
    <property type="component" value="Unassembled WGS sequence"/>
</dbReference>
<dbReference type="GO" id="GO:0000428">
    <property type="term" value="C:DNA-directed RNA polymerase complex"/>
    <property type="evidence" value="ECO:0007669"/>
    <property type="project" value="UniProtKB-KW"/>
</dbReference>
<organism evidence="1 2">
    <name type="scientific">Elysia marginata</name>
    <dbReference type="NCBI Taxonomy" id="1093978"/>
    <lineage>
        <taxon>Eukaryota</taxon>
        <taxon>Metazoa</taxon>
        <taxon>Spiralia</taxon>
        <taxon>Lophotrochozoa</taxon>
        <taxon>Mollusca</taxon>
        <taxon>Gastropoda</taxon>
        <taxon>Heterobranchia</taxon>
        <taxon>Euthyneura</taxon>
        <taxon>Panpulmonata</taxon>
        <taxon>Sacoglossa</taxon>
        <taxon>Placobranchoidea</taxon>
        <taxon>Plakobranchidae</taxon>
        <taxon>Elysia</taxon>
    </lineage>
</organism>
<keyword evidence="1" id="KW-0240">DNA-directed RNA polymerase</keyword>
<reference evidence="1 2" key="1">
    <citation type="journal article" date="2021" name="Elife">
        <title>Chloroplast acquisition without the gene transfer in kleptoplastic sea slugs, Plakobranchus ocellatus.</title>
        <authorList>
            <person name="Maeda T."/>
            <person name="Takahashi S."/>
            <person name="Yoshida T."/>
            <person name="Shimamura S."/>
            <person name="Takaki Y."/>
            <person name="Nagai Y."/>
            <person name="Toyoda A."/>
            <person name="Suzuki Y."/>
            <person name="Arimoto A."/>
            <person name="Ishii H."/>
            <person name="Satoh N."/>
            <person name="Nishiyama T."/>
            <person name="Hasebe M."/>
            <person name="Maruyama T."/>
            <person name="Minagawa J."/>
            <person name="Obokata J."/>
            <person name="Shigenobu S."/>
        </authorList>
    </citation>
    <scope>NUCLEOTIDE SEQUENCE [LARGE SCALE GENOMIC DNA]</scope>
</reference>
<dbReference type="Gene3D" id="2.60.120.260">
    <property type="entry name" value="Galactose-binding domain-like"/>
    <property type="match status" value="1"/>
</dbReference>